<dbReference type="RefSeq" id="WP_055007539.1">
    <property type="nucleotide sequence ID" value="NZ_LJPW01000005.1"/>
</dbReference>
<gene>
    <name evidence="2" type="ORF">ALP05_200173</name>
    <name evidence="1" type="ORF">ALQ84_200163</name>
</gene>
<accession>A0A0P9M6E1</accession>
<dbReference type="OrthoDB" id="7022560at2"/>
<protein>
    <submittedName>
        <fullName evidence="2">Uncharacterized protein</fullName>
    </submittedName>
</protein>
<proteinExistence type="predicted"/>
<comment type="caution">
    <text evidence="2">The sequence shown here is derived from an EMBL/GenBank/DDBJ whole genome shotgun (WGS) entry which is preliminary data.</text>
</comment>
<sequence length="87" mass="9959">MAIKKNISELLPEVQYPRKVSTAWCASAFEELAAAVEFIELGTAQMTPLQRQVWERYKEQTALFAEDMLLAEFDRNAIIRRLGPDIS</sequence>
<name>A0A0P9M6E1_9PSED</name>
<evidence type="ECO:0000313" key="3">
    <source>
        <dbReference type="Proteomes" id="UP000269872"/>
    </source>
</evidence>
<dbReference type="Proteomes" id="UP000278587">
    <property type="component" value="Unassembled WGS sequence"/>
</dbReference>
<organism evidence="2 3">
    <name type="scientific">Pseudomonas caricapapayae</name>
    <dbReference type="NCBI Taxonomy" id="46678"/>
    <lineage>
        <taxon>Bacteria</taxon>
        <taxon>Pseudomonadati</taxon>
        <taxon>Pseudomonadota</taxon>
        <taxon>Gammaproteobacteria</taxon>
        <taxon>Pseudomonadales</taxon>
        <taxon>Pseudomonadaceae</taxon>
        <taxon>Pseudomonas</taxon>
    </lineage>
</organism>
<reference evidence="3 4" key="1">
    <citation type="submission" date="2018-08" db="EMBL/GenBank/DDBJ databases">
        <title>Recombination of ecologically and evolutionarily significant loci maintains genetic cohesion in the Pseudomonas syringae species complex.</title>
        <authorList>
            <person name="Dillon M."/>
            <person name="Thakur S."/>
            <person name="Almeida R.N.D."/>
            <person name="Weir B.S."/>
            <person name="Guttman D.S."/>
        </authorList>
    </citation>
    <scope>NUCLEOTIDE SEQUENCE [LARGE SCALE GENOMIC DNA]</scope>
    <source>
        <strain evidence="1 4">ICMP 4086</strain>
        <strain evidence="2 3">ICMP 7496</strain>
    </source>
</reference>
<evidence type="ECO:0000313" key="4">
    <source>
        <dbReference type="Proteomes" id="UP000278587"/>
    </source>
</evidence>
<dbReference type="AlphaFoldDB" id="A0A0P9M6E1"/>
<dbReference type="EMBL" id="RBUY01000106">
    <property type="protein sequence ID" value="RMV74678.1"/>
    <property type="molecule type" value="Genomic_DNA"/>
</dbReference>
<evidence type="ECO:0000313" key="2">
    <source>
        <dbReference type="EMBL" id="RMV74678.1"/>
    </source>
</evidence>
<evidence type="ECO:0000313" key="1">
    <source>
        <dbReference type="EMBL" id="RMM06914.1"/>
    </source>
</evidence>
<dbReference type="EMBL" id="RBOC01000148">
    <property type="protein sequence ID" value="RMM06914.1"/>
    <property type="molecule type" value="Genomic_DNA"/>
</dbReference>
<dbReference type="Proteomes" id="UP000269872">
    <property type="component" value="Unassembled WGS sequence"/>
</dbReference>